<dbReference type="InterPro" id="IPR050769">
    <property type="entry name" value="NAT_camello-type"/>
</dbReference>
<dbReference type="STRING" id="521045.Kole_1192"/>
<dbReference type="InterPro" id="IPR016181">
    <property type="entry name" value="Acyl_CoA_acyltransferase"/>
</dbReference>
<dbReference type="OrthoDB" id="46888at2"/>
<name>C5CIN0_KOSOT</name>
<organism evidence="3 4">
    <name type="scientific">Kosmotoga olearia (strain ATCC BAA-1733 / DSM 21960 / TBF 19.5.1)</name>
    <dbReference type="NCBI Taxonomy" id="521045"/>
    <lineage>
        <taxon>Bacteria</taxon>
        <taxon>Thermotogati</taxon>
        <taxon>Thermotogota</taxon>
        <taxon>Thermotogae</taxon>
        <taxon>Kosmotogales</taxon>
        <taxon>Kosmotogaceae</taxon>
        <taxon>Kosmotoga</taxon>
    </lineage>
</organism>
<dbReference type="KEGG" id="kol:Kole_1192"/>
<accession>C5CIN0</accession>
<dbReference type="PANTHER" id="PTHR13947">
    <property type="entry name" value="GNAT FAMILY N-ACETYLTRANSFERASE"/>
    <property type="match status" value="1"/>
</dbReference>
<dbReference type="Pfam" id="PF00583">
    <property type="entry name" value="Acetyltransf_1"/>
    <property type="match status" value="1"/>
</dbReference>
<evidence type="ECO:0000259" key="2">
    <source>
        <dbReference type="PROSITE" id="PS51186"/>
    </source>
</evidence>
<dbReference type="AlphaFoldDB" id="C5CIN0"/>
<dbReference type="eggNOG" id="COG0456">
    <property type="taxonomic scope" value="Bacteria"/>
</dbReference>
<dbReference type="RefSeq" id="WP_015868549.1">
    <property type="nucleotide sequence ID" value="NC_012785.1"/>
</dbReference>
<dbReference type="SUPFAM" id="SSF55729">
    <property type="entry name" value="Acyl-CoA N-acyltransferases (Nat)"/>
    <property type="match status" value="1"/>
</dbReference>
<dbReference type="GO" id="GO:0008080">
    <property type="term" value="F:N-acetyltransferase activity"/>
    <property type="evidence" value="ECO:0007669"/>
    <property type="project" value="InterPro"/>
</dbReference>
<reference evidence="3 4" key="1">
    <citation type="submission" date="2009-06" db="EMBL/GenBank/DDBJ databases">
        <title>Complete sequence of Thermotogales bacterium TBF 19.5.1.</title>
        <authorList>
            <consortium name="US DOE Joint Genome Institute"/>
            <person name="Lucas S."/>
            <person name="Copeland A."/>
            <person name="Lapidus A."/>
            <person name="Glavina del Rio T."/>
            <person name="Tice H."/>
            <person name="Bruce D."/>
            <person name="Goodwin L."/>
            <person name="Pitluck S."/>
            <person name="Chertkov O."/>
            <person name="Brettin T."/>
            <person name="Detter J.C."/>
            <person name="Han C."/>
            <person name="Schmutz J."/>
            <person name="Larimer F."/>
            <person name="Land M."/>
            <person name="Hauser L."/>
            <person name="Kyrpides N."/>
            <person name="Ovchinnikova G."/>
            <person name="Noll K."/>
        </authorList>
    </citation>
    <scope>NUCLEOTIDE SEQUENCE [LARGE SCALE GENOMIC DNA]</scope>
    <source>
        <strain evidence="4">ATCC BAA-1733 / DSM 21960 / TBF 19.5.1</strain>
    </source>
</reference>
<evidence type="ECO:0000313" key="3">
    <source>
        <dbReference type="EMBL" id="ACR79892.1"/>
    </source>
</evidence>
<gene>
    <name evidence="3" type="ordered locus">Kole_1192</name>
</gene>
<feature type="domain" description="N-acetyltransferase" evidence="2">
    <location>
        <begin position="28"/>
        <end position="176"/>
    </location>
</feature>
<dbReference type="HOGENOM" id="CLU_095996_0_0_0"/>
<dbReference type="PANTHER" id="PTHR13947:SF37">
    <property type="entry name" value="LD18367P"/>
    <property type="match status" value="1"/>
</dbReference>
<dbReference type="Gene3D" id="3.40.630.30">
    <property type="match status" value="1"/>
</dbReference>
<proteinExistence type="predicted"/>
<keyword evidence="1" id="KW-0808">Transferase</keyword>
<dbReference type="InterPro" id="IPR000182">
    <property type="entry name" value="GNAT_dom"/>
</dbReference>
<protein>
    <submittedName>
        <fullName evidence="3">GCN5-related N-acetyltransferase</fullName>
    </submittedName>
</protein>
<keyword evidence="4" id="KW-1185">Reference proteome</keyword>
<dbReference type="Proteomes" id="UP000002382">
    <property type="component" value="Chromosome"/>
</dbReference>
<dbReference type="CDD" id="cd04301">
    <property type="entry name" value="NAT_SF"/>
    <property type="match status" value="1"/>
</dbReference>
<evidence type="ECO:0000256" key="1">
    <source>
        <dbReference type="ARBA" id="ARBA00022679"/>
    </source>
</evidence>
<reference evidence="3 4" key="2">
    <citation type="journal article" date="2011" name="J. Bacteriol.">
        <title>Genome Sequence of Kosmotoga olearia Strain TBF 19.5.1, a Thermophilic Bacterium with a Wide Growth Temperature Range, Isolated from the Troll B Oil Platform in the North Sea.</title>
        <authorList>
            <person name="Swithers K.S."/>
            <person name="Dipippo J.L."/>
            <person name="Bruce D.C."/>
            <person name="Detter C."/>
            <person name="Tapia R."/>
            <person name="Han S."/>
            <person name="Goodwin L.A."/>
            <person name="Han J."/>
            <person name="Woyke T."/>
            <person name="Pitluck S."/>
            <person name="Pennacchio L."/>
            <person name="Nolan M."/>
            <person name="Mikhailova N."/>
            <person name="Land M.L."/>
            <person name="Nesbo C.L."/>
            <person name="Gogarten J.P."/>
            <person name="Noll K.M."/>
        </authorList>
    </citation>
    <scope>NUCLEOTIDE SEQUENCE [LARGE SCALE GENOMIC DNA]</scope>
    <source>
        <strain evidence="4">ATCC BAA-1733 / DSM 21960 / TBF 19.5.1</strain>
    </source>
</reference>
<dbReference type="EMBL" id="CP001634">
    <property type="protein sequence ID" value="ACR79892.1"/>
    <property type="molecule type" value="Genomic_DNA"/>
</dbReference>
<dbReference type="PROSITE" id="PS51186">
    <property type="entry name" value="GNAT"/>
    <property type="match status" value="1"/>
</dbReference>
<evidence type="ECO:0000313" key="4">
    <source>
        <dbReference type="Proteomes" id="UP000002382"/>
    </source>
</evidence>
<sequence>MILKEVDRKELEDRVVTFEYESDYYFDIEVSRESNGWKISLELKKFEKPFRKVHMEKLVDYYKEDTLIYVAEVDGKEAGIIQFGCIHDGSVRIWDLYVWKGFKRMGIGTALMKKAEEIARSQGARRLILETQTSNYVAIKFYESCGFQLCGFDLSSYSNSDVEKHEVRLEMEKKLR</sequence>